<keyword evidence="11" id="KW-1185">Reference proteome</keyword>
<feature type="domain" description="PspC-related ToastRack" evidence="9">
    <location>
        <begin position="391"/>
        <end position="523"/>
    </location>
</feature>
<dbReference type="EMBL" id="JACBJI010000003">
    <property type="protein sequence ID" value="NYA71075.1"/>
    <property type="molecule type" value="Genomic_DNA"/>
</dbReference>
<evidence type="ECO:0000313" key="10">
    <source>
        <dbReference type="EMBL" id="NYA71075.1"/>
    </source>
</evidence>
<dbReference type="GO" id="GO:0005886">
    <property type="term" value="C:plasma membrane"/>
    <property type="evidence" value="ECO:0007669"/>
    <property type="project" value="UniProtKB-SubCell"/>
</dbReference>
<reference evidence="10 11" key="1">
    <citation type="submission" date="2020-07" db="EMBL/GenBank/DDBJ databases">
        <authorList>
            <person name="Sun Q."/>
        </authorList>
    </citation>
    <scope>NUCLEOTIDE SEQUENCE [LARGE SCALE GENOMIC DNA]</scope>
    <source>
        <strain evidence="10 11">MAH-1</strain>
    </source>
</reference>
<dbReference type="PANTHER" id="PTHR33885:SF3">
    <property type="entry name" value="PHAGE SHOCK PROTEIN C"/>
    <property type="match status" value="1"/>
</dbReference>
<keyword evidence="3 6" id="KW-0812">Transmembrane</keyword>
<gene>
    <name evidence="10" type="ORF">HZF10_09105</name>
</gene>
<evidence type="ECO:0000313" key="11">
    <source>
        <dbReference type="Proteomes" id="UP000535020"/>
    </source>
</evidence>
<feature type="domain" description="PspC-related transmembrane region" evidence="8">
    <location>
        <begin position="207"/>
        <end position="347"/>
    </location>
</feature>
<dbReference type="AlphaFoldDB" id="A0A7Y8Y4C5"/>
<keyword evidence="2" id="KW-1003">Cell membrane</keyword>
<feature type="domain" description="Phage shock protein PspC N-terminal" evidence="7">
    <location>
        <begin position="109"/>
        <end position="166"/>
    </location>
</feature>
<dbReference type="InterPro" id="IPR054321">
    <property type="entry name" value="PspC-rel_TM"/>
</dbReference>
<name>A0A7Y8Y4C5_9FLAO</name>
<dbReference type="PANTHER" id="PTHR33885">
    <property type="entry name" value="PHAGE SHOCK PROTEIN C"/>
    <property type="match status" value="1"/>
</dbReference>
<dbReference type="InterPro" id="IPR007168">
    <property type="entry name" value="Phageshock_PspC_N"/>
</dbReference>
<dbReference type="Pfam" id="PF22571">
    <property type="entry name" value="LiaI-LiaF-TM_PspC"/>
    <property type="match status" value="1"/>
</dbReference>
<organism evidence="10 11">
    <name type="scientific">Flavobacterium agri</name>
    <dbReference type="NCBI Taxonomy" id="2743471"/>
    <lineage>
        <taxon>Bacteria</taxon>
        <taxon>Pseudomonadati</taxon>
        <taxon>Bacteroidota</taxon>
        <taxon>Flavobacteriia</taxon>
        <taxon>Flavobacteriales</taxon>
        <taxon>Flavobacteriaceae</taxon>
        <taxon>Flavobacterium</taxon>
    </lineage>
</organism>
<evidence type="ECO:0000256" key="4">
    <source>
        <dbReference type="ARBA" id="ARBA00022989"/>
    </source>
</evidence>
<feature type="transmembrane region" description="Helical" evidence="6">
    <location>
        <begin position="118"/>
        <end position="138"/>
    </location>
</feature>
<dbReference type="Proteomes" id="UP000535020">
    <property type="component" value="Unassembled WGS sequence"/>
</dbReference>
<feature type="transmembrane region" description="Helical" evidence="6">
    <location>
        <begin position="283"/>
        <end position="312"/>
    </location>
</feature>
<feature type="transmembrane region" description="Helical" evidence="6">
    <location>
        <begin position="324"/>
        <end position="342"/>
    </location>
</feature>
<dbReference type="RefSeq" id="WP_176005883.1">
    <property type="nucleotide sequence ID" value="NZ_JABWMI010000010.1"/>
</dbReference>
<accession>A0A7Y8Y4C5</accession>
<sequence>MNKTVNINLGGMFFHIDEDAYQKLNRYFEAIKRSLNNSTGQDEIIKDIEMRIAEIISEKHTHEKQVINSREVDEVIAIMGQPEDYRIEDDGQPAAASANFEYTAPKRMKKLYRDTEKGMVGGVATGLGHYFGIDAVWIKILFLIFVFAGFGTGIIAYFVLWIVTPAAQTTAEKLEMRGEPVTISNIEKKVREEFENVSDKFKNANYDQMGNQVKTGAERVANNILDVLGKVFGAFAKVLGALIVVFTALLLISGFISLFTLGSSSFIDVPWQKYADALNYTDFPLWSVATLGFLAIGIPVFFLFILGLKLLVSNLKSIGNVAKYTLLALWLISIGILITLGVKQATEIGYEGKTVEKQTLQIATNDTLHVKFRYNDYYAKNVENRHDFEFTQDEKGKDVIYSNEVHIEILKTDEKFPYVQVEKVARGKSLSEAKQRSEKIRYGFSIEGNHLILDNYLLTDVENKYRKQEVEIFLYVPEGIYLKPDESLENFDWSDDGFFNLHWSGEYDYKVGKDQVKCLNCPPDENDEWNDSDENWDEANDSINVHGVIIENNGDSTKTITVDKNGVRVQNGNKNESGKLKSLKIDDNGVIIKTE</sequence>
<dbReference type="InterPro" id="IPR052027">
    <property type="entry name" value="PspC"/>
</dbReference>
<evidence type="ECO:0000256" key="1">
    <source>
        <dbReference type="ARBA" id="ARBA00004162"/>
    </source>
</evidence>
<proteinExistence type="predicted"/>
<dbReference type="Pfam" id="PF22744">
    <property type="entry name" value="Toast-rack_PspC-Cterm"/>
    <property type="match status" value="1"/>
</dbReference>
<evidence type="ECO:0000259" key="8">
    <source>
        <dbReference type="Pfam" id="PF22571"/>
    </source>
</evidence>
<feature type="transmembrane region" description="Helical" evidence="6">
    <location>
        <begin position="238"/>
        <end position="263"/>
    </location>
</feature>
<evidence type="ECO:0000259" key="9">
    <source>
        <dbReference type="Pfam" id="PF22744"/>
    </source>
</evidence>
<evidence type="ECO:0000259" key="7">
    <source>
        <dbReference type="Pfam" id="PF04024"/>
    </source>
</evidence>
<evidence type="ECO:0000256" key="6">
    <source>
        <dbReference type="SAM" id="Phobius"/>
    </source>
</evidence>
<evidence type="ECO:0000256" key="3">
    <source>
        <dbReference type="ARBA" id="ARBA00022692"/>
    </source>
</evidence>
<dbReference type="Pfam" id="PF04024">
    <property type="entry name" value="PspC"/>
    <property type="match status" value="1"/>
</dbReference>
<keyword evidence="5 6" id="KW-0472">Membrane</keyword>
<keyword evidence="4 6" id="KW-1133">Transmembrane helix</keyword>
<protein>
    <submittedName>
        <fullName evidence="10">PspC domain-containing protein</fullName>
    </submittedName>
</protein>
<feature type="transmembrane region" description="Helical" evidence="6">
    <location>
        <begin position="144"/>
        <end position="167"/>
    </location>
</feature>
<comment type="subcellular location">
    <subcellularLocation>
        <location evidence="1">Cell membrane</location>
        <topology evidence="1">Single-pass membrane protein</topology>
    </subcellularLocation>
</comment>
<dbReference type="InterPro" id="IPR054319">
    <property type="entry name" value="PspC-rel_ToastRack"/>
</dbReference>
<comment type="caution">
    <text evidence="10">The sequence shown here is derived from an EMBL/GenBank/DDBJ whole genome shotgun (WGS) entry which is preliminary data.</text>
</comment>
<evidence type="ECO:0000256" key="5">
    <source>
        <dbReference type="ARBA" id="ARBA00023136"/>
    </source>
</evidence>
<evidence type="ECO:0000256" key="2">
    <source>
        <dbReference type="ARBA" id="ARBA00022475"/>
    </source>
</evidence>